<organism evidence="2 3">
    <name type="scientific">Sporofaciens musculi</name>
    <dbReference type="NCBI Taxonomy" id="2681861"/>
    <lineage>
        <taxon>Bacteria</taxon>
        <taxon>Bacillati</taxon>
        <taxon>Bacillota</taxon>
        <taxon>Clostridia</taxon>
        <taxon>Lachnospirales</taxon>
        <taxon>Lachnospiraceae</taxon>
        <taxon>Sporofaciens</taxon>
    </lineage>
</organism>
<dbReference type="InterPro" id="IPR038765">
    <property type="entry name" value="Papain-like_cys_pep_sf"/>
</dbReference>
<accession>A0A7X3SJK7</accession>
<dbReference type="EMBL" id="WUQX01000001">
    <property type="protein sequence ID" value="MXP76421.1"/>
    <property type="molecule type" value="Genomic_DNA"/>
</dbReference>
<dbReference type="AlphaFoldDB" id="A0A7X3SJK7"/>
<dbReference type="SMART" id="SM00460">
    <property type="entry name" value="TGc"/>
    <property type="match status" value="1"/>
</dbReference>
<dbReference type="Pfam" id="PF01841">
    <property type="entry name" value="Transglut_core"/>
    <property type="match status" value="1"/>
</dbReference>
<dbReference type="PANTHER" id="PTHR46333:SF2">
    <property type="entry name" value="CYTOKINESIS PROTEIN 3"/>
    <property type="match status" value="1"/>
</dbReference>
<evidence type="ECO:0000313" key="3">
    <source>
        <dbReference type="Proteomes" id="UP000460412"/>
    </source>
</evidence>
<dbReference type="Gene3D" id="3.10.620.30">
    <property type="match status" value="1"/>
</dbReference>
<comment type="caution">
    <text evidence="2">The sequence shown here is derived from an EMBL/GenBank/DDBJ whole genome shotgun (WGS) entry which is preliminary data.</text>
</comment>
<dbReference type="InterPro" id="IPR052557">
    <property type="entry name" value="CAP/Cytokinesis_protein"/>
</dbReference>
<evidence type="ECO:0000313" key="2">
    <source>
        <dbReference type="EMBL" id="MXP76421.1"/>
    </source>
</evidence>
<dbReference type="RefSeq" id="WP_159751559.1">
    <property type="nucleotide sequence ID" value="NZ_CASSPE010000058.1"/>
</dbReference>
<dbReference type="PANTHER" id="PTHR46333">
    <property type="entry name" value="CYTOKINESIS PROTEIN 3"/>
    <property type="match status" value="1"/>
</dbReference>
<gene>
    <name evidence="2" type="ORF">GN277_13755</name>
</gene>
<proteinExistence type="predicted"/>
<dbReference type="GO" id="GO:0005737">
    <property type="term" value="C:cytoplasm"/>
    <property type="evidence" value="ECO:0007669"/>
    <property type="project" value="TreeGrafter"/>
</dbReference>
<dbReference type="Proteomes" id="UP000460412">
    <property type="component" value="Unassembled WGS sequence"/>
</dbReference>
<reference evidence="2 3" key="1">
    <citation type="submission" date="2019-12" db="EMBL/GenBank/DDBJ databases">
        <title>Sporaefaciens musculi gen. nov., sp. nov., a novel bacterium isolated from the caecum of an obese mouse.</title>
        <authorList>
            <person name="Rasmussen T.S."/>
            <person name="Streidl T."/>
            <person name="Hitch T.C.A."/>
            <person name="Wortmann E."/>
            <person name="Deptula P."/>
            <person name="Hansen M."/>
            <person name="Nielsen D.S."/>
            <person name="Clavel T."/>
            <person name="Vogensen F.K."/>
        </authorList>
    </citation>
    <scope>NUCLEOTIDE SEQUENCE [LARGE SCALE GENOMIC DNA]</scope>
    <source>
        <strain evidence="2 3">WCA-9-b2</strain>
    </source>
</reference>
<feature type="domain" description="Transglutaminase-like" evidence="1">
    <location>
        <begin position="208"/>
        <end position="265"/>
    </location>
</feature>
<name>A0A7X3SJK7_9FIRM</name>
<dbReference type="SUPFAM" id="SSF54001">
    <property type="entry name" value="Cysteine proteinases"/>
    <property type="match status" value="1"/>
</dbReference>
<sequence>MKKKRRRKRGCLHTLAVTSGLFCLAVASFCIAYGIGFKPDVVKEIERELTGPQEIPYQQVVIQEEEVGQKFYYQQLNEADRLTYREILEGVNQNTEEIYIHASDAERANEIFQYILKDCPEIFWCDGTISATSYEGAEPYTVLRPTYAYAGEEKERMKAEIEAQAFECLSGISAGDLDYNKILYVYEYIVNTVDYDLEAPDNQNIYSVFMHRRSVCAGYSKAAQYLLERLGVFCTYVTGTTSGGQNHAWNLVKCEGDYYYMDVTWGDPVFKASEGEDVNQFQMISYDFMLCDDGELLKNHTPDRDVPLPACTTMNRNYYMMNNMYYTSYDPDLVLMRMNDVISSGENPVVLKFATDALYDQAHEEVLKDVIKTAAQNLADWYGLTEVRYQYMDEPELNKITVYWQYD</sequence>
<evidence type="ECO:0000259" key="1">
    <source>
        <dbReference type="SMART" id="SM00460"/>
    </source>
</evidence>
<protein>
    <recommendedName>
        <fullName evidence="1">Transglutaminase-like domain-containing protein</fullName>
    </recommendedName>
</protein>
<dbReference type="InterPro" id="IPR002931">
    <property type="entry name" value="Transglutaminase-like"/>
</dbReference>
<keyword evidence="3" id="KW-1185">Reference proteome</keyword>